<dbReference type="EMBL" id="CP002209">
    <property type="protein sequence ID" value="ADN77704.1"/>
    <property type="molecule type" value="Genomic_DNA"/>
</dbReference>
<organism evidence="2 3">
    <name type="scientific">Ferrimonas balearica (strain DSM 9799 / CCM 4581 / KCTC 23876 / PAT)</name>
    <dbReference type="NCBI Taxonomy" id="550540"/>
    <lineage>
        <taxon>Bacteria</taxon>
        <taxon>Pseudomonadati</taxon>
        <taxon>Pseudomonadota</taxon>
        <taxon>Gammaproteobacteria</taxon>
        <taxon>Alteromonadales</taxon>
        <taxon>Ferrimonadaceae</taxon>
        <taxon>Ferrimonas</taxon>
    </lineage>
</organism>
<dbReference type="AlphaFoldDB" id="E1SN46"/>
<evidence type="ECO:0000313" key="3">
    <source>
        <dbReference type="Proteomes" id="UP000006683"/>
    </source>
</evidence>
<feature type="transmembrane region" description="Helical" evidence="1">
    <location>
        <begin position="48"/>
        <end position="71"/>
    </location>
</feature>
<sequence>MGHNKQVKENIAQLKADVESADSQETLVKVVRSVADHPGPLDYRDGPWWCLLGVLMAVTVFVMVANVLYGYMGVFDLVAGNMSYWILPLLGFFLARRLERQKRWLPLPKMLAKPKIRIGVITLLCALPALLPIWHQLFWNALFSVVAPMVHYLNVVPDPLVMVVAFGLAVSLWLWLHKRQNWRKPLSDTIILKDALLNNGLEVADSKGRMDQLLREFREFNRGNDLKELQALYKGRHEGDVHQFDYELYHYHYVERRTETYTDSNGNTKTRTRRISHYRHGLLLAFPFARSLSLAGDNRLRFKGEDYRTASNAFNRRFKVKVEDPMVAARLLSPAVVESLNALGENVKRPVLEINGSRKMVVAFDDKDLLSVECRYDLDNPIEFAEEIAGHAELGKLQALLETLHNLMRLSDNNFRASA</sequence>
<protein>
    <recommendedName>
        <fullName evidence="4">DUF3137 domain-containing protein</fullName>
    </recommendedName>
</protein>
<feature type="transmembrane region" description="Helical" evidence="1">
    <location>
        <begin position="116"/>
        <end position="139"/>
    </location>
</feature>
<dbReference type="OrthoDB" id="6638271at2"/>
<keyword evidence="1" id="KW-0812">Transmembrane</keyword>
<dbReference type="GeneID" id="67183715"/>
<evidence type="ECO:0008006" key="4">
    <source>
        <dbReference type="Google" id="ProtNLM"/>
    </source>
</evidence>
<keyword evidence="1" id="KW-1133">Transmembrane helix</keyword>
<dbReference type="RefSeq" id="WP_013347010.1">
    <property type="nucleotide sequence ID" value="NC_014541.1"/>
</dbReference>
<reference evidence="2 3" key="1">
    <citation type="journal article" date="2010" name="Stand. Genomic Sci.">
        <title>Complete genome sequence of Ferrimonas balearica type strain (PAT).</title>
        <authorList>
            <person name="Nolan M."/>
            <person name="Sikorski J."/>
            <person name="Davenport K."/>
            <person name="Lucas S."/>
            <person name="Glavina Del Rio T."/>
            <person name="Tice H."/>
            <person name="Cheng J."/>
            <person name="Goodwin L."/>
            <person name="Pitluck S."/>
            <person name="Liolios K."/>
            <person name="Ivanova N."/>
            <person name="Mavromatis K."/>
            <person name="Ovchinnikova G."/>
            <person name="Pati A."/>
            <person name="Chen A."/>
            <person name="Palaniappan K."/>
            <person name="Land M."/>
            <person name="Hauser L."/>
            <person name="Chang Y."/>
            <person name="Jeffries C."/>
            <person name="Tapia R."/>
            <person name="Brettin T."/>
            <person name="Detter J."/>
            <person name="Han C."/>
            <person name="Yasawong M."/>
            <person name="Rohde M."/>
            <person name="Tindall B."/>
            <person name="Goker M."/>
            <person name="Woyke T."/>
            <person name="Bristow J."/>
            <person name="Eisen J."/>
            <person name="Markowitz V."/>
            <person name="Hugenholtz P."/>
            <person name="Kyrpides N."/>
            <person name="Klenk H."/>
            <person name="Lapidus A."/>
        </authorList>
    </citation>
    <scope>NUCLEOTIDE SEQUENCE [LARGE SCALE GENOMIC DNA]</scope>
    <source>
        <strain evidence="3">DSM 9799 / CCM 4581 / KCTC 23876 / PAT</strain>
    </source>
</reference>
<keyword evidence="1" id="KW-0472">Membrane</keyword>
<accession>E1SN46</accession>
<gene>
    <name evidence="2" type="ordered locus">Fbal_3507</name>
</gene>
<dbReference type="KEGG" id="fbl:Fbal_3507"/>
<evidence type="ECO:0000256" key="1">
    <source>
        <dbReference type="SAM" id="Phobius"/>
    </source>
</evidence>
<evidence type="ECO:0000313" key="2">
    <source>
        <dbReference type="EMBL" id="ADN77704.1"/>
    </source>
</evidence>
<dbReference type="HOGENOM" id="CLU_653624_0_0_6"/>
<name>E1SN46_FERBD</name>
<keyword evidence="3" id="KW-1185">Reference proteome</keyword>
<dbReference type="Proteomes" id="UP000006683">
    <property type="component" value="Chromosome"/>
</dbReference>
<proteinExistence type="predicted"/>
<feature type="transmembrane region" description="Helical" evidence="1">
    <location>
        <begin position="77"/>
        <end position="95"/>
    </location>
</feature>
<feature type="transmembrane region" description="Helical" evidence="1">
    <location>
        <begin position="159"/>
        <end position="176"/>
    </location>
</feature>
<dbReference type="STRING" id="550540.Fbal_3507"/>